<evidence type="ECO:0000313" key="1">
    <source>
        <dbReference type="EMBL" id="KAJ7368107.1"/>
    </source>
</evidence>
<name>A0AAD7F410_9AGAR</name>
<comment type="caution">
    <text evidence="1">The sequence shown here is derived from an EMBL/GenBank/DDBJ whole genome shotgun (WGS) entry which is preliminary data.</text>
</comment>
<proteinExistence type="predicted"/>
<gene>
    <name evidence="1" type="ORF">DFH08DRAFT_830332</name>
</gene>
<evidence type="ECO:0000313" key="2">
    <source>
        <dbReference type="Proteomes" id="UP001218218"/>
    </source>
</evidence>
<keyword evidence="2" id="KW-1185">Reference proteome</keyword>
<dbReference type="AlphaFoldDB" id="A0AAD7F410"/>
<accession>A0AAD7F410</accession>
<protein>
    <submittedName>
        <fullName evidence="1">Uncharacterized protein</fullName>
    </submittedName>
</protein>
<sequence>MGSNYSKPPQAANSDAAVPTSIIAFDPPYFWPTTANVLVIETCHSMGGISLVSALLYSPHMSAGGIAIDGRGRLCSVPEDRWKELEGVVRDAKEVWAVLGNHSYWSRPQIGSCPVSLDFDLGPSDHVEGLCAIQRTAHMVSAENLVLSTSAEHSITLPVPKNNDILTYKKNADGTYEKTTVDRIPEPIKRLESELSKLEAELFPRSSGESEPFARESDAEAMVSAIKTMSSAVRRERQLVEKYASAFRRKAQTGWFNW</sequence>
<reference evidence="1" key="1">
    <citation type="submission" date="2023-03" db="EMBL/GenBank/DDBJ databases">
        <title>Massive genome expansion in bonnet fungi (Mycena s.s.) driven by repeated elements and novel gene families across ecological guilds.</title>
        <authorList>
            <consortium name="Lawrence Berkeley National Laboratory"/>
            <person name="Harder C.B."/>
            <person name="Miyauchi S."/>
            <person name="Viragh M."/>
            <person name="Kuo A."/>
            <person name="Thoen E."/>
            <person name="Andreopoulos B."/>
            <person name="Lu D."/>
            <person name="Skrede I."/>
            <person name="Drula E."/>
            <person name="Henrissat B."/>
            <person name="Morin E."/>
            <person name="Kohler A."/>
            <person name="Barry K."/>
            <person name="LaButti K."/>
            <person name="Morin E."/>
            <person name="Salamov A."/>
            <person name="Lipzen A."/>
            <person name="Mereny Z."/>
            <person name="Hegedus B."/>
            <person name="Baldrian P."/>
            <person name="Stursova M."/>
            <person name="Weitz H."/>
            <person name="Taylor A."/>
            <person name="Grigoriev I.V."/>
            <person name="Nagy L.G."/>
            <person name="Martin F."/>
            <person name="Kauserud H."/>
        </authorList>
    </citation>
    <scope>NUCLEOTIDE SEQUENCE</scope>
    <source>
        <strain evidence="1">CBHHK002</strain>
    </source>
</reference>
<dbReference type="Proteomes" id="UP001218218">
    <property type="component" value="Unassembled WGS sequence"/>
</dbReference>
<dbReference type="EMBL" id="JARIHO010000001">
    <property type="protein sequence ID" value="KAJ7368107.1"/>
    <property type="molecule type" value="Genomic_DNA"/>
</dbReference>
<organism evidence="1 2">
    <name type="scientific">Mycena albidolilacea</name>
    <dbReference type="NCBI Taxonomy" id="1033008"/>
    <lineage>
        <taxon>Eukaryota</taxon>
        <taxon>Fungi</taxon>
        <taxon>Dikarya</taxon>
        <taxon>Basidiomycota</taxon>
        <taxon>Agaricomycotina</taxon>
        <taxon>Agaricomycetes</taxon>
        <taxon>Agaricomycetidae</taxon>
        <taxon>Agaricales</taxon>
        <taxon>Marasmiineae</taxon>
        <taxon>Mycenaceae</taxon>
        <taxon>Mycena</taxon>
    </lineage>
</organism>